<keyword evidence="2" id="KW-1185">Reference proteome</keyword>
<comment type="caution">
    <text evidence="1">The sequence shown here is derived from an EMBL/GenBank/DDBJ whole genome shotgun (WGS) entry which is preliminary data.</text>
</comment>
<accession>A0AAD7GFF1</accession>
<organism evidence="1 2">
    <name type="scientific">Mycena rosella</name>
    <name type="common">Pink bonnet</name>
    <name type="synonym">Agaricus rosellus</name>
    <dbReference type="NCBI Taxonomy" id="1033263"/>
    <lineage>
        <taxon>Eukaryota</taxon>
        <taxon>Fungi</taxon>
        <taxon>Dikarya</taxon>
        <taxon>Basidiomycota</taxon>
        <taxon>Agaricomycotina</taxon>
        <taxon>Agaricomycetes</taxon>
        <taxon>Agaricomycetidae</taxon>
        <taxon>Agaricales</taxon>
        <taxon>Marasmiineae</taxon>
        <taxon>Mycenaceae</taxon>
        <taxon>Mycena</taxon>
    </lineage>
</organism>
<name>A0AAD7GFF1_MYCRO</name>
<proteinExistence type="predicted"/>
<protein>
    <submittedName>
        <fullName evidence="1">Uncharacterized protein</fullName>
    </submittedName>
</protein>
<reference evidence="1" key="1">
    <citation type="submission" date="2023-03" db="EMBL/GenBank/DDBJ databases">
        <title>Massive genome expansion in bonnet fungi (Mycena s.s.) driven by repeated elements and novel gene families across ecological guilds.</title>
        <authorList>
            <consortium name="Lawrence Berkeley National Laboratory"/>
            <person name="Harder C.B."/>
            <person name="Miyauchi S."/>
            <person name="Viragh M."/>
            <person name="Kuo A."/>
            <person name="Thoen E."/>
            <person name="Andreopoulos B."/>
            <person name="Lu D."/>
            <person name="Skrede I."/>
            <person name="Drula E."/>
            <person name="Henrissat B."/>
            <person name="Morin E."/>
            <person name="Kohler A."/>
            <person name="Barry K."/>
            <person name="LaButti K."/>
            <person name="Morin E."/>
            <person name="Salamov A."/>
            <person name="Lipzen A."/>
            <person name="Mereny Z."/>
            <person name="Hegedus B."/>
            <person name="Baldrian P."/>
            <person name="Stursova M."/>
            <person name="Weitz H."/>
            <person name="Taylor A."/>
            <person name="Grigoriev I.V."/>
            <person name="Nagy L.G."/>
            <person name="Martin F."/>
            <person name="Kauserud H."/>
        </authorList>
    </citation>
    <scope>NUCLEOTIDE SEQUENCE</scope>
    <source>
        <strain evidence="1">CBHHK067</strain>
    </source>
</reference>
<dbReference type="AlphaFoldDB" id="A0AAD7GFF1"/>
<sequence>TVLCDEESWHWDTYDGHKLVFYRDGTGEITSKAELCIWIVAIFEWRVHDPASVEYHDRDARPRSLIQGLVGTTAPPPLLRASIEFTLTKRRPLLYGRVVQHRINEEVLLEAAFAPRVLRLTVERGRFAAAWDDDGSTFSKRLAFDVAPYPPLEAW</sequence>
<dbReference type="Proteomes" id="UP001221757">
    <property type="component" value="Unassembled WGS sequence"/>
</dbReference>
<gene>
    <name evidence="1" type="ORF">B0H17DRAFT_879795</name>
</gene>
<feature type="non-terminal residue" evidence="1">
    <location>
        <position position="155"/>
    </location>
</feature>
<evidence type="ECO:0000313" key="1">
    <source>
        <dbReference type="EMBL" id="KAJ7692132.1"/>
    </source>
</evidence>
<dbReference type="EMBL" id="JARKIE010000054">
    <property type="protein sequence ID" value="KAJ7692132.1"/>
    <property type="molecule type" value="Genomic_DNA"/>
</dbReference>
<feature type="non-terminal residue" evidence="1">
    <location>
        <position position="1"/>
    </location>
</feature>
<evidence type="ECO:0000313" key="2">
    <source>
        <dbReference type="Proteomes" id="UP001221757"/>
    </source>
</evidence>